<evidence type="ECO:0000313" key="3">
    <source>
        <dbReference type="Proteomes" id="UP000241818"/>
    </source>
</evidence>
<organism evidence="2 3">
    <name type="scientific">Amorphotheca resinae ATCC 22711</name>
    <dbReference type="NCBI Taxonomy" id="857342"/>
    <lineage>
        <taxon>Eukaryota</taxon>
        <taxon>Fungi</taxon>
        <taxon>Dikarya</taxon>
        <taxon>Ascomycota</taxon>
        <taxon>Pezizomycotina</taxon>
        <taxon>Leotiomycetes</taxon>
        <taxon>Helotiales</taxon>
        <taxon>Amorphothecaceae</taxon>
        <taxon>Amorphotheca</taxon>
    </lineage>
</organism>
<dbReference type="Proteomes" id="UP000241818">
    <property type="component" value="Unassembled WGS sequence"/>
</dbReference>
<reference evidence="2 3" key="1">
    <citation type="journal article" date="2018" name="New Phytol.">
        <title>Comparative genomics and transcriptomics depict ericoid mycorrhizal fungi as versatile saprotrophs and plant mutualists.</title>
        <authorList>
            <person name="Martino E."/>
            <person name="Morin E."/>
            <person name="Grelet G.A."/>
            <person name="Kuo A."/>
            <person name="Kohler A."/>
            <person name="Daghino S."/>
            <person name="Barry K.W."/>
            <person name="Cichocki N."/>
            <person name="Clum A."/>
            <person name="Dockter R.B."/>
            <person name="Hainaut M."/>
            <person name="Kuo R.C."/>
            <person name="LaButti K."/>
            <person name="Lindahl B.D."/>
            <person name="Lindquist E.A."/>
            <person name="Lipzen A."/>
            <person name="Khouja H.R."/>
            <person name="Magnuson J."/>
            <person name="Murat C."/>
            <person name="Ohm R.A."/>
            <person name="Singer S.W."/>
            <person name="Spatafora J.W."/>
            <person name="Wang M."/>
            <person name="Veneault-Fourrey C."/>
            <person name="Henrissat B."/>
            <person name="Grigoriev I.V."/>
            <person name="Martin F.M."/>
            <person name="Perotto S."/>
        </authorList>
    </citation>
    <scope>NUCLEOTIDE SEQUENCE [LARGE SCALE GENOMIC DNA]</scope>
    <source>
        <strain evidence="2 3">ATCC 22711</strain>
    </source>
</reference>
<protein>
    <submittedName>
        <fullName evidence="2">Uncharacterized protein</fullName>
    </submittedName>
</protein>
<dbReference type="RefSeq" id="XP_024717934.1">
    <property type="nucleotide sequence ID" value="XM_024863757.1"/>
</dbReference>
<keyword evidence="3" id="KW-1185">Reference proteome</keyword>
<evidence type="ECO:0000313" key="2">
    <source>
        <dbReference type="EMBL" id="PSS10755.1"/>
    </source>
</evidence>
<proteinExistence type="predicted"/>
<evidence type="ECO:0000256" key="1">
    <source>
        <dbReference type="SAM" id="MobiDB-lite"/>
    </source>
</evidence>
<sequence length="101" mass="11319">MAQASSFPVMYRIAATSSRTFSLKGNAELSLRKRIHNKRDVTDPPPPTDPTPPRFPLPSFNTRSEHCRAPADTHLAHLSTHHNDVINVAKDCRPRYIAGNF</sequence>
<feature type="region of interest" description="Disordered" evidence="1">
    <location>
        <begin position="32"/>
        <end position="62"/>
    </location>
</feature>
<dbReference type="GeneID" id="36571838"/>
<accession>A0A2T3ATD7</accession>
<dbReference type="EMBL" id="KZ679016">
    <property type="protein sequence ID" value="PSS10755.1"/>
    <property type="molecule type" value="Genomic_DNA"/>
</dbReference>
<dbReference type="AlphaFoldDB" id="A0A2T3ATD7"/>
<gene>
    <name evidence="2" type="ORF">M430DRAFT_178820</name>
</gene>
<dbReference type="InParanoid" id="A0A2T3ATD7"/>
<name>A0A2T3ATD7_AMORE</name>
<feature type="compositionally biased region" description="Pro residues" evidence="1">
    <location>
        <begin position="43"/>
        <end position="56"/>
    </location>
</feature>